<comment type="cofactor">
    <cofactor evidence="1 4">
        <name>pyridoxal 5'-phosphate</name>
        <dbReference type="ChEBI" id="CHEBI:597326"/>
    </cofactor>
</comment>
<dbReference type="InterPro" id="IPR009006">
    <property type="entry name" value="Ala_racemase/Decarboxylase_C"/>
</dbReference>
<comment type="function">
    <text evidence="4">Catalyzes the interconversion of L-alanine and D-alanine. May also act on other amino acids.</text>
</comment>
<dbReference type="Pfam" id="PF01168">
    <property type="entry name" value="Ala_racemase_N"/>
    <property type="match status" value="1"/>
</dbReference>
<sequence length="368" mass="40227">MDQTPDTALEIDLTALEHNYRLIRSGLLPETRFLGVVKAFAYGSEAFAIARKLETLGADYLAVAFSREGVSLRQQGIRMPILVLHPQPGGLGELIEHCLEPSLYSRGILTSFLEEAAKQGQRHYPVHIKFNTGLNRLGFPEDDLEWILARLGASEIVKARSIFSHLAASDDPKEREFTLGQIRAFEAIAGRWGALAPGTPLKHLLNTSGIFNYPRAQADMVRCGIGLYGYANDPGIDARLRPVARLRTRVSQVHDIEPGQWVGYNKGFQATDRRRTATLPIGHADGIGRQYGQGRGWVTIGGQRAPILGNVCMDMTMVDITGIACQEGDTAIFFGPGQSAETFAGSAGTISYELLAGISQRVPRLILE</sequence>
<dbReference type="SUPFAM" id="SSF50621">
    <property type="entry name" value="Alanine racemase C-terminal domain-like"/>
    <property type="match status" value="1"/>
</dbReference>
<keyword evidence="3 4" id="KW-0413">Isomerase</keyword>
<reference evidence="6 7" key="1">
    <citation type="submission" date="2022-06" db="EMBL/GenBank/DDBJ databases">
        <authorList>
            <person name="Xuan X."/>
        </authorList>
    </citation>
    <scope>NUCLEOTIDE SEQUENCE [LARGE SCALE GENOMIC DNA]</scope>
    <source>
        <strain evidence="6 7">2V75</strain>
    </source>
</reference>
<dbReference type="EC" id="5.1.1.1" evidence="4"/>
<evidence type="ECO:0000256" key="2">
    <source>
        <dbReference type="ARBA" id="ARBA00022898"/>
    </source>
</evidence>
<evidence type="ECO:0000256" key="3">
    <source>
        <dbReference type="ARBA" id="ARBA00023235"/>
    </source>
</evidence>
<comment type="caution">
    <text evidence="6">The sequence shown here is derived from an EMBL/GenBank/DDBJ whole genome shotgun (WGS) entry which is preliminary data.</text>
</comment>
<dbReference type="CDD" id="cd00430">
    <property type="entry name" value="PLPDE_III_AR"/>
    <property type="match status" value="1"/>
</dbReference>
<protein>
    <recommendedName>
        <fullName evidence="4">Alanine racemase</fullName>
        <ecNumber evidence="4">5.1.1.1</ecNumber>
    </recommendedName>
</protein>
<proteinExistence type="inferred from homology"/>
<feature type="binding site" evidence="4">
    <location>
        <position position="313"/>
    </location>
    <ligand>
        <name>substrate</name>
    </ligand>
</feature>
<dbReference type="SUPFAM" id="SSF51419">
    <property type="entry name" value="PLP-binding barrel"/>
    <property type="match status" value="1"/>
</dbReference>
<feature type="active site" description="Proton acceptor; specific for L-alanine" evidence="4">
    <location>
        <position position="264"/>
    </location>
</feature>
<feature type="domain" description="Alanine racemase C-terminal" evidence="5">
    <location>
        <begin position="243"/>
        <end position="367"/>
    </location>
</feature>
<evidence type="ECO:0000259" key="5">
    <source>
        <dbReference type="SMART" id="SM01005"/>
    </source>
</evidence>
<dbReference type="Proteomes" id="UP001206312">
    <property type="component" value="Unassembled WGS sequence"/>
</dbReference>
<dbReference type="PRINTS" id="PR00992">
    <property type="entry name" value="ALARACEMASE"/>
</dbReference>
<evidence type="ECO:0000256" key="4">
    <source>
        <dbReference type="HAMAP-Rule" id="MF_01201"/>
    </source>
</evidence>
<dbReference type="NCBIfam" id="TIGR00492">
    <property type="entry name" value="alr"/>
    <property type="match status" value="1"/>
</dbReference>
<dbReference type="InterPro" id="IPR000821">
    <property type="entry name" value="Ala_racemase"/>
</dbReference>
<dbReference type="EMBL" id="JAMXIB010000013">
    <property type="protein sequence ID" value="MCO5725792.1"/>
    <property type="molecule type" value="Genomic_DNA"/>
</dbReference>
<dbReference type="Pfam" id="PF00842">
    <property type="entry name" value="Ala_racemase_C"/>
    <property type="match status" value="1"/>
</dbReference>
<dbReference type="InterPro" id="IPR029066">
    <property type="entry name" value="PLP-binding_barrel"/>
</dbReference>
<feature type="binding site" evidence="4">
    <location>
        <position position="136"/>
    </location>
    <ligand>
        <name>substrate</name>
    </ligand>
</feature>
<comment type="similarity">
    <text evidence="4">Belongs to the alanine racemase family.</text>
</comment>
<organism evidence="6 7">
    <name type="scientific">Robiginitalea marina</name>
    <dbReference type="NCBI Taxonomy" id="2954105"/>
    <lineage>
        <taxon>Bacteria</taxon>
        <taxon>Pseudomonadati</taxon>
        <taxon>Bacteroidota</taxon>
        <taxon>Flavobacteriia</taxon>
        <taxon>Flavobacteriales</taxon>
        <taxon>Flavobacteriaceae</taxon>
        <taxon>Robiginitalea</taxon>
    </lineage>
</organism>
<evidence type="ECO:0000313" key="6">
    <source>
        <dbReference type="EMBL" id="MCO5725792.1"/>
    </source>
</evidence>
<accession>A0ABT1B0L5</accession>
<gene>
    <name evidence="6" type="primary">alr</name>
    <name evidence="6" type="ORF">NG653_13070</name>
</gene>
<dbReference type="PANTHER" id="PTHR30511">
    <property type="entry name" value="ALANINE RACEMASE"/>
    <property type="match status" value="1"/>
</dbReference>
<dbReference type="HAMAP" id="MF_01201">
    <property type="entry name" value="Ala_racemase"/>
    <property type="match status" value="1"/>
</dbReference>
<dbReference type="Gene3D" id="2.40.37.10">
    <property type="entry name" value="Lyase, Ornithine Decarboxylase, Chain A, domain 1"/>
    <property type="match status" value="1"/>
</dbReference>
<comment type="catalytic activity">
    <reaction evidence="4">
        <text>L-alanine = D-alanine</text>
        <dbReference type="Rhea" id="RHEA:20249"/>
        <dbReference type="ChEBI" id="CHEBI:57416"/>
        <dbReference type="ChEBI" id="CHEBI:57972"/>
        <dbReference type="EC" id="5.1.1.1"/>
    </reaction>
</comment>
<evidence type="ECO:0000313" key="7">
    <source>
        <dbReference type="Proteomes" id="UP001206312"/>
    </source>
</evidence>
<feature type="modified residue" description="N6-(pyridoxal phosphate)lysine" evidence="4">
    <location>
        <position position="38"/>
    </location>
</feature>
<feature type="active site" description="Proton acceptor; specific for D-alanine" evidence="4">
    <location>
        <position position="38"/>
    </location>
</feature>
<keyword evidence="2 4" id="KW-0663">Pyridoxal phosphate</keyword>
<dbReference type="RefSeq" id="WP_252742164.1">
    <property type="nucleotide sequence ID" value="NZ_JAMXIB010000013.1"/>
</dbReference>
<dbReference type="PANTHER" id="PTHR30511:SF0">
    <property type="entry name" value="ALANINE RACEMASE, CATABOLIC-RELATED"/>
    <property type="match status" value="1"/>
</dbReference>
<dbReference type="InterPro" id="IPR011079">
    <property type="entry name" value="Ala_racemase_C"/>
</dbReference>
<name>A0ABT1B0L5_9FLAO</name>
<evidence type="ECO:0000256" key="1">
    <source>
        <dbReference type="ARBA" id="ARBA00001933"/>
    </source>
</evidence>
<keyword evidence="7" id="KW-1185">Reference proteome</keyword>
<dbReference type="SMART" id="SM01005">
    <property type="entry name" value="Ala_racemase_C"/>
    <property type="match status" value="1"/>
</dbReference>
<comment type="pathway">
    <text evidence="4">Amino-acid biosynthesis; D-alanine biosynthesis; D-alanine from L-alanine: step 1/1.</text>
</comment>
<dbReference type="InterPro" id="IPR001608">
    <property type="entry name" value="Ala_racemase_N"/>
</dbReference>
<dbReference type="GO" id="GO:0008784">
    <property type="term" value="F:alanine racemase activity"/>
    <property type="evidence" value="ECO:0007669"/>
    <property type="project" value="UniProtKB-EC"/>
</dbReference>
<dbReference type="Gene3D" id="3.20.20.10">
    <property type="entry name" value="Alanine racemase"/>
    <property type="match status" value="1"/>
</dbReference>